<evidence type="ECO:0000313" key="3">
    <source>
        <dbReference type="Proteomes" id="UP000095300"/>
    </source>
</evidence>
<dbReference type="EnsemblMetazoa" id="SCAU002733-RA">
    <property type="protein sequence ID" value="SCAU002733-PA"/>
    <property type="gene ID" value="SCAU002733"/>
</dbReference>
<dbReference type="Proteomes" id="UP000095300">
    <property type="component" value="Unassembled WGS sequence"/>
</dbReference>
<dbReference type="VEuPathDB" id="VectorBase:SCAU002733"/>
<dbReference type="AlphaFoldDB" id="A0A1I8NWU9"/>
<keyword evidence="1" id="KW-0812">Transmembrane</keyword>
<sequence>MAGSKWPFFVAGFSIFFFSLSSLYYIGGLLGLYNFLEYTDDESSENSTETATDPYMAALDGEDLKSLSRGQVAEMTFELLMDVAVLVSSVFLYVGLKKKFPNFISPWLIISFLHVVVGSVWLFVIFGDDDNSFMEEAVNLFLEVFVSAMWYPIYKQYKAIRNPKEEIQPTSQCNAIREFDHHKTATAPREV</sequence>
<feature type="transmembrane region" description="Helical" evidence="1">
    <location>
        <begin position="137"/>
        <end position="154"/>
    </location>
</feature>
<name>A0A1I8NWU9_STOCA</name>
<accession>A0A1I8NWU9</accession>
<feature type="transmembrane region" description="Helical" evidence="1">
    <location>
        <begin position="103"/>
        <end position="125"/>
    </location>
</feature>
<keyword evidence="3" id="KW-1185">Reference proteome</keyword>
<gene>
    <name evidence="2" type="primary">106090968</name>
</gene>
<feature type="transmembrane region" description="Helical" evidence="1">
    <location>
        <begin position="7"/>
        <end position="26"/>
    </location>
</feature>
<evidence type="ECO:0000256" key="1">
    <source>
        <dbReference type="SAM" id="Phobius"/>
    </source>
</evidence>
<keyword evidence="1" id="KW-0472">Membrane</keyword>
<evidence type="ECO:0000313" key="2">
    <source>
        <dbReference type="EnsemblMetazoa" id="SCAU002733-PA"/>
    </source>
</evidence>
<protein>
    <submittedName>
        <fullName evidence="2">Uncharacterized protein</fullName>
    </submittedName>
</protein>
<feature type="transmembrane region" description="Helical" evidence="1">
    <location>
        <begin position="75"/>
        <end position="96"/>
    </location>
</feature>
<organism evidence="2 3">
    <name type="scientific">Stomoxys calcitrans</name>
    <name type="common">Stable fly</name>
    <name type="synonym">Conops calcitrans</name>
    <dbReference type="NCBI Taxonomy" id="35570"/>
    <lineage>
        <taxon>Eukaryota</taxon>
        <taxon>Metazoa</taxon>
        <taxon>Ecdysozoa</taxon>
        <taxon>Arthropoda</taxon>
        <taxon>Hexapoda</taxon>
        <taxon>Insecta</taxon>
        <taxon>Pterygota</taxon>
        <taxon>Neoptera</taxon>
        <taxon>Endopterygota</taxon>
        <taxon>Diptera</taxon>
        <taxon>Brachycera</taxon>
        <taxon>Muscomorpha</taxon>
        <taxon>Muscoidea</taxon>
        <taxon>Muscidae</taxon>
        <taxon>Stomoxys</taxon>
    </lineage>
</organism>
<reference evidence="2" key="1">
    <citation type="submission" date="2020-05" db="UniProtKB">
        <authorList>
            <consortium name="EnsemblMetazoa"/>
        </authorList>
    </citation>
    <scope>IDENTIFICATION</scope>
    <source>
        <strain evidence="2">USDA</strain>
    </source>
</reference>
<proteinExistence type="predicted"/>
<keyword evidence="1" id="KW-1133">Transmembrane helix</keyword>
<dbReference type="Pfam" id="PF15860">
    <property type="entry name" value="DUF4728"/>
    <property type="match status" value="1"/>
</dbReference>
<dbReference type="InterPro" id="IPR031720">
    <property type="entry name" value="DUF4728"/>
</dbReference>